<evidence type="ECO:0000256" key="6">
    <source>
        <dbReference type="ARBA" id="ARBA00022833"/>
    </source>
</evidence>
<keyword evidence="3 9" id="KW-0479">Metal-binding</keyword>
<dbReference type="GO" id="GO:0042026">
    <property type="term" value="P:protein refolding"/>
    <property type="evidence" value="ECO:0007669"/>
    <property type="project" value="TreeGrafter"/>
</dbReference>
<reference evidence="11 12" key="1">
    <citation type="submission" date="2018-06" db="EMBL/GenBank/DDBJ databases">
        <title>Genomic Encyclopedia of Archaeal and Bacterial Type Strains, Phase II (KMG-II): from individual species to whole genera.</title>
        <authorList>
            <person name="Goeker M."/>
        </authorList>
    </citation>
    <scope>NUCLEOTIDE SEQUENCE [LARGE SCALE GENOMIC DNA]</scope>
    <source>
        <strain evidence="11 12">T4</strain>
    </source>
</reference>
<keyword evidence="5" id="KW-0863">Zinc-finger</keyword>
<dbReference type="PANTHER" id="PTHR43096:SF48">
    <property type="entry name" value="CHAPERONE PROTEIN DNAJ"/>
    <property type="match status" value="1"/>
</dbReference>
<evidence type="ECO:0000313" key="11">
    <source>
        <dbReference type="EMBL" id="PZV82950.1"/>
    </source>
</evidence>
<dbReference type="GO" id="GO:0051082">
    <property type="term" value="F:unfolded protein binding"/>
    <property type="evidence" value="ECO:0007669"/>
    <property type="project" value="UniProtKB-UniRule"/>
</dbReference>
<dbReference type="InterPro" id="IPR001305">
    <property type="entry name" value="HSP_DnaJ_Cys-rich_dom"/>
</dbReference>
<dbReference type="FunFam" id="2.60.260.20:FF:000005">
    <property type="entry name" value="Chaperone protein dnaJ 1, mitochondrial"/>
    <property type="match status" value="1"/>
</dbReference>
<comment type="caution">
    <text evidence="11">The sequence shown here is derived from an EMBL/GenBank/DDBJ whole genome shotgun (WGS) entry which is preliminary data.</text>
</comment>
<dbReference type="GO" id="GO:0008270">
    <property type="term" value="F:zinc ion binding"/>
    <property type="evidence" value="ECO:0007669"/>
    <property type="project" value="UniProtKB-UniRule"/>
</dbReference>
<evidence type="ECO:0000256" key="8">
    <source>
        <dbReference type="ARBA" id="ARBA00023186"/>
    </source>
</evidence>
<keyword evidence="4 9" id="KW-0677">Repeat</keyword>
<dbReference type="Pfam" id="PF01556">
    <property type="entry name" value="DnaJ_C"/>
    <property type="match status" value="1"/>
</dbReference>
<gene>
    <name evidence="9" type="primary">dnaJ</name>
    <name evidence="11" type="ORF">CLV31_108150</name>
</gene>
<comment type="similarity">
    <text evidence="9">Belongs to the DnaJ family.</text>
</comment>
<dbReference type="InterPro" id="IPR018253">
    <property type="entry name" value="DnaJ_domain_CS"/>
</dbReference>
<dbReference type="SUPFAM" id="SSF49493">
    <property type="entry name" value="HSP40/DnaJ peptide-binding domain"/>
    <property type="match status" value="2"/>
</dbReference>
<evidence type="ECO:0000256" key="4">
    <source>
        <dbReference type="ARBA" id="ARBA00022737"/>
    </source>
</evidence>
<dbReference type="Proteomes" id="UP000248917">
    <property type="component" value="Unassembled WGS sequence"/>
</dbReference>
<protein>
    <recommendedName>
        <fullName evidence="9">Chaperone protein DnaJ</fullName>
    </recommendedName>
</protein>
<feature type="binding site" evidence="9">
    <location>
        <position position="157"/>
    </location>
    <ligand>
        <name>Zn(2+)</name>
        <dbReference type="ChEBI" id="CHEBI:29105"/>
        <label>2</label>
    </ligand>
</feature>
<evidence type="ECO:0000256" key="2">
    <source>
        <dbReference type="ARBA" id="ARBA00022705"/>
    </source>
</evidence>
<dbReference type="InterPro" id="IPR036869">
    <property type="entry name" value="J_dom_sf"/>
</dbReference>
<feature type="binding site" evidence="9">
    <location>
        <position position="160"/>
    </location>
    <ligand>
        <name>Zn(2+)</name>
        <dbReference type="ChEBI" id="CHEBI:29105"/>
        <label>2</label>
    </ligand>
</feature>
<dbReference type="CDD" id="cd10719">
    <property type="entry name" value="DnaJ_zf"/>
    <property type="match status" value="1"/>
</dbReference>
<comment type="domain">
    <text evidence="9">The J domain is necessary and sufficient to stimulate DnaK ATPase activity. Zinc center 1 plays an important role in the autonomous, DnaK-independent chaperone activity of DnaJ. Zinc center 2 is essential for interaction with DnaK and for DnaJ activity.</text>
</comment>
<dbReference type="CDD" id="cd10747">
    <property type="entry name" value="DnaJ_C"/>
    <property type="match status" value="1"/>
</dbReference>
<sequence length="368" mass="39668">MAKRDYYEILGVSKSASADEIKKAYRKLAIQYHPDKNPDNPEAEEKFKEAAEAYEVLSNPDKKARYDQFGHQGLGGNGGFGGGGMNMEDIFSQFGDIFGGGGFGSFFGGGGGGRRTKKGTNLRVKLKLNLQEIANGVEKKIKVKRHVVAPGVTFKTCSACQGTGQVKKVVNTMLGQMVSASTCAVCGGAGQIVDKKPADADSRGLIIKEEVISINIPGGVGEGMQLSMSGKGNETPGGIPGDLLIVIEEAEEGIFQREGNNVIYDLHISFIQAALGDSVEVPTIDGKVKIKIDAGTQSGKMLRLKGKGIKDINGYSRGDQLIMVNVWTPTQLSKEERATLERLKDSENFKPDPGKQEKSFFDKMKEFF</sequence>
<evidence type="ECO:0000256" key="7">
    <source>
        <dbReference type="ARBA" id="ARBA00023016"/>
    </source>
</evidence>
<proteinExistence type="inferred from homology"/>
<feature type="domain" description="J" evidence="10">
    <location>
        <begin position="5"/>
        <end position="70"/>
    </location>
</feature>
<dbReference type="GO" id="GO:0005524">
    <property type="term" value="F:ATP binding"/>
    <property type="evidence" value="ECO:0007669"/>
    <property type="project" value="InterPro"/>
</dbReference>
<dbReference type="HAMAP" id="MF_01152">
    <property type="entry name" value="DnaJ"/>
    <property type="match status" value="1"/>
</dbReference>
<dbReference type="PROSITE" id="PS00636">
    <property type="entry name" value="DNAJ_1"/>
    <property type="match status" value="1"/>
</dbReference>
<dbReference type="PANTHER" id="PTHR43096">
    <property type="entry name" value="DNAJ HOMOLOG 1, MITOCHONDRIAL-RELATED"/>
    <property type="match status" value="1"/>
</dbReference>
<evidence type="ECO:0000256" key="3">
    <source>
        <dbReference type="ARBA" id="ARBA00022723"/>
    </source>
</evidence>
<evidence type="ECO:0000256" key="5">
    <source>
        <dbReference type="ARBA" id="ARBA00022771"/>
    </source>
</evidence>
<dbReference type="SUPFAM" id="SSF57938">
    <property type="entry name" value="DnaJ/Hsp40 cysteine-rich domain"/>
    <property type="match status" value="1"/>
</dbReference>
<dbReference type="Pfam" id="PF00684">
    <property type="entry name" value="DnaJ_CXXCXGXG"/>
    <property type="match status" value="1"/>
</dbReference>
<dbReference type="InterPro" id="IPR012724">
    <property type="entry name" value="DnaJ"/>
</dbReference>
<comment type="subunit">
    <text evidence="9">Homodimer.</text>
</comment>
<keyword evidence="7 9" id="KW-0346">Stress response</keyword>
<dbReference type="SUPFAM" id="SSF46565">
    <property type="entry name" value="Chaperone J-domain"/>
    <property type="match status" value="1"/>
</dbReference>
<dbReference type="EMBL" id="QKTX01000008">
    <property type="protein sequence ID" value="PZV82950.1"/>
    <property type="molecule type" value="Genomic_DNA"/>
</dbReference>
<dbReference type="InterPro" id="IPR036410">
    <property type="entry name" value="HSP_DnaJ_Cys-rich_dom_sf"/>
</dbReference>
<dbReference type="PRINTS" id="PR00625">
    <property type="entry name" value="JDOMAIN"/>
</dbReference>
<dbReference type="SMART" id="SM00271">
    <property type="entry name" value="DnaJ"/>
    <property type="match status" value="1"/>
</dbReference>
<dbReference type="GO" id="GO:0006260">
    <property type="term" value="P:DNA replication"/>
    <property type="evidence" value="ECO:0007669"/>
    <property type="project" value="UniProtKB-KW"/>
</dbReference>
<dbReference type="GO" id="GO:0005737">
    <property type="term" value="C:cytoplasm"/>
    <property type="evidence" value="ECO:0007669"/>
    <property type="project" value="UniProtKB-SubCell"/>
</dbReference>
<dbReference type="InterPro" id="IPR002939">
    <property type="entry name" value="DnaJ_C"/>
</dbReference>
<comment type="caution">
    <text evidence="9">Lacks conserved residue(s) required for the propagation of feature annotation.</text>
</comment>
<evidence type="ECO:0000259" key="10">
    <source>
        <dbReference type="PROSITE" id="PS50076"/>
    </source>
</evidence>
<dbReference type="RefSeq" id="WP_111393216.1">
    <property type="nucleotide sequence ID" value="NZ_JBJINY010000074.1"/>
</dbReference>
<comment type="function">
    <text evidence="9">Participates actively in the response to hyperosmotic and heat shock by preventing the aggregation of stress-denatured proteins and by disaggregating proteins, also in an autonomous, DnaK-independent fashion. Unfolded proteins bind initially to DnaJ; upon interaction with the DnaJ-bound protein, DnaK hydrolyzes its bound ATP, resulting in the formation of a stable complex. GrpE releases ADP from DnaK; ATP binding to DnaK triggers the release of the substrate protein, thus completing the reaction cycle. Several rounds of ATP-dependent interactions between DnaJ, DnaK and GrpE are required for fully efficient folding. Also involved, together with DnaK and GrpE, in the DNA replication of plasmids through activation of initiation proteins.</text>
</comment>
<dbReference type="Pfam" id="PF00226">
    <property type="entry name" value="DnaJ"/>
    <property type="match status" value="1"/>
</dbReference>
<keyword evidence="6 9" id="KW-0862">Zinc</keyword>
<accession>A0A326RNI8</accession>
<feature type="binding site" evidence="9">
    <location>
        <position position="183"/>
    </location>
    <ligand>
        <name>Zn(2+)</name>
        <dbReference type="ChEBI" id="CHEBI:29105"/>
        <label>2</label>
    </ligand>
</feature>
<organism evidence="11 12">
    <name type="scientific">Algoriphagus aquaeductus</name>
    <dbReference type="NCBI Taxonomy" id="475299"/>
    <lineage>
        <taxon>Bacteria</taxon>
        <taxon>Pseudomonadati</taxon>
        <taxon>Bacteroidota</taxon>
        <taxon>Cytophagia</taxon>
        <taxon>Cytophagales</taxon>
        <taxon>Cyclobacteriaceae</taxon>
        <taxon>Algoriphagus</taxon>
    </lineage>
</organism>
<comment type="cofactor">
    <cofactor evidence="9">
        <name>Zn(2+)</name>
        <dbReference type="ChEBI" id="CHEBI:29105"/>
    </cofactor>
    <text evidence="9">Binds 2 Zn(2+) ions per monomer.</text>
</comment>
<dbReference type="Gene3D" id="2.10.230.10">
    <property type="entry name" value="Heat shock protein DnaJ, cysteine-rich domain"/>
    <property type="match status" value="1"/>
</dbReference>
<dbReference type="PROSITE" id="PS50076">
    <property type="entry name" value="DNAJ_2"/>
    <property type="match status" value="1"/>
</dbReference>
<keyword evidence="12" id="KW-1185">Reference proteome</keyword>
<dbReference type="AlphaFoldDB" id="A0A326RNI8"/>
<comment type="subcellular location">
    <subcellularLocation>
        <location evidence="9">Cytoplasm</location>
    </subcellularLocation>
</comment>
<keyword evidence="1 9" id="KW-0963">Cytoplasm</keyword>
<dbReference type="CDD" id="cd06257">
    <property type="entry name" value="DnaJ"/>
    <property type="match status" value="1"/>
</dbReference>
<feature type="binding site" evidence="9">
    <location>
        <position position="186"/>
    </location>
    <ligand>
        <name>Zn(2+)</name>
        <dbReference type="ChEBI" id="CHEBI:29105"/>
        <label>2</label>
    </ligand>
</feature>
<dbReference type="Gene3D" id="1.10.287.110">
    <property type="entry name" value="DnaJ domain"/>
    <property type="match status" value="1"/>
</dbReference>
<name>A0A326RNI8_9BACT</name>
<dbReference type="GO" id="GO:0009408">
    <property type="term" value="P:response to heat"/>
    <property type="evidence" value="ECO:0007669"/>
    <property type="project" value="InterPro"/>
</dbReference>
<dbReference type="InterPro" id="IPR001623">
    <property type="entry name" value="DnaJ_domain"/>
</dbReference>
<dbReference type="Gene3D" id="2.60.260.20">
    <property type="entry name" value="Urease metallochaperone UreE, N-terminal domain"/>
    <property type="match status" value="2"/>
</dbReference>
<evidence type="ECO:0000313" key="12">
    <source>
        <dbReference type="Proteomes" id="UP000248917"/>
    </source>
</evidence>
<dbReference type="GO" id="GO:0031072">
    <property type="term" value="F:heat shock protein binding"/>
    <property type="evidence" value="ECO:0007669"/>
    <property type="project" value="InterPro"/>
</dbReference>
<keyword evidence="8 9" id="KW-0143">Chaperone</keyword>
<evidence type="ECO:0000256" key="9">
    <source>
        <dbReference type="HAMAP-Rule" id="MF_01152"/>
    </source>
</evidence>
<dbReference type="NCBIfam" id="NF008035">
    <property type="entry name" value="PRK10767.1"/>
    <property type="match status" value="1"/>
</dbReference>
<dbReference type="OrthoDB" id="9779889at2"/>
<keyword evidence="2 9" id="KW-0235">DNA replication</keyword>
<dbReference type="InterPro" id="IPR008971">
    <property type="entry name" value="HSP40/DnaJ_pept-bd"/>
</dbReference>
<evidence type="ECO:0000256" key="1">
    <source>
        <dbReference type="ARBA" id="ARBA00022490"/>
    </source>
</evidence>
<dbReference type="FunFam" id="1.10.287.110:FF:000034">
    <property type="entry name" value="Chaperone protein DnaJ"/>
    <property type="match status" value="1"/>
</dbReference>